<protein>
    <recommendedName>
        <fullName evidence="3">BEN domain-containing protein</fullName>
    </recommendedName>
</protein>
<dbReference type="Gene3D" id="1.10.10.2590">
    <property type="entry name" value="BEN domain"/>
    <property type="match status" value="1"/>
</dbReference>
<evidence type="ECO:0000313" key="2">
    <source>
        <dbReference type="EnsemblMetazoa" id="Aqu2.1.30594_001"/>
    </source>
</evidence>
<dbReference type="InParanoid" id="A0A1X7USU9"/>
<dbReference type="EnsemblMetazoa" id="Aqu2.1.30594_001">
    <property type="protein sequence ID" value="Aqu2.1.30594_001"/>
    <property type="gene ID" value="Aqu2.1.30594"/>
</dbReference>
<organism evidence="2">
    <name type="scientific">Amphimedon queenslandica</name>
    <name type="common">Sponge</name>
    <dbReference type="NCBI Taxonomy" id="400682"/>
    <lineage>
        <taxon>Eukaryota</taxon>
        <taxon>Metazoa</taxon>
        <taxon>Porifera</taxon>
        <taxon>Demospongiae</taxon>
        <taxon>Heteroscleromorpha</taxon>
        <taxon>Haplosclerida</taxon>
        <taxon>Niphatidae</taxon>
        <taxon>Amphimedon</taxon>
    </lineage>
</organism>
<evidence type="ECO:0008006" key="3">
    <source>
        <dbReference type="Google" id="ProtNLM"/>
    </source>
</evidence>
<feature type="region of interest" description="Disordered" evidence="1">
    <location>
        <begin position="99"/>
        <end position="158"/>
    </location>
</feature>
<proteinExistence type="predicted"/>
<evidence type="ECO:0000256" key="1">
    <source>
        <dbReference type="SAM" id="MobiDB-lite"/>
    </source>
</evidence>
<name>A0A1X7USU9_AMPQE</name>
<dbReference type="AlphaFoldDB" id="A0A1X7USU9"/>
<sequence length="405" mass="45900">MSAGKRSRLPSLKAQETIDTGKAAAAEVWCTVELKRTDGSTKEYPVRANKLETETGEKVTQKDLYHGSNVIWKARGNLMKFVCWKHTISSKPTNKQLLLSESSDSESETTTYKKQKAKKFKDKGASPRKLQLELYSDEPEDESKNEGDNSEPPLHKIPKSLVDDIPVLGGEVVIKEGYDFQIDGTPNRIHVKKVIRIILCLIYLHTFYNTSKESPKSYSAFSSPFSATNTTSTVEDKLYKIERKVDIILKYIKQTERGINLLSLRAINPCKYALELMDAIFSVEEIATHCFEGTERATKLPLNKEKVSLLYDCIKEKFGWEKSYTRFICWDVHCRDIRVTKYRDSDITTIAQAYSGLYIQVYTLIKSRHLCSTFASLAVTLQSFSPPISSPISENIDDETGGEKL</sequence>
<reference evidence="2" key="1">
    <citation type="submission" date="2017-05" db="UniProtKB">
        <authorList>
            <consortium name="EnsemblMetazoa"/>
        </authorList>
    </citation>
    <scope>IDENTIFICATION</scope>
</reference>
<accession>A0A1X7USU9</accession>